<dbReference type="GO" id="GO:0009982">
    <property type="term" value="F:pseudouridine synthase activity"/>
    <property type="evidence" value="ECO:0007669"/>
    <property type="project" value="InterPro"/>
</dbReference>
<feature type="domain" description="Pseudouridine synthase RsuA/RluA-like" evidence="4">
    <location>
        <begin position="101"/>
        <end position="264"/>
    </location>
</feature>
<comment type="catalytic activity">
    <reaction evidence="1">
        <text>a uridine in RNA = a pseudouridine in RNA</text>
        <dbReference type="Rhea" id="RHEA:48348"/>
        <dbReference type="Rhea" id="RHEA-COMP:12068"/>
        <dbReference type="Rhea" id="RHEA-COMP:12069"/>
        <dbReference type="ChEBI" id="CHEBI:65314"/>
        <dbReference type="ChEBI" id="CHEBI:65315"/>
    </reaction>
</comment>
<dbReference type="PANTHER" id="PTHR21600">
    <property type="entry name" value="MITOCHONDRIAL RNA PSEUDOURIDINE SYNTHASE"/>
    <property type="match status" value="1"/>
</dbReference>
<dbReference type="InterPro" id="IPR050188">
    <property type="entry name" value="RluA_PseudoU_synthase"/>
</dbReference>
<name>A0A0V9ULX3_9NOCA</name>
<dbReference type="PROSITE" id="PS01129">
    <property type="entry name" value="PSI_RLU"/>
    <property type="match status" value="1"/>
</dbReference>
<reference evidence="6" key="1">
    <citation type="submission" date="2015-01" db="EMBL/GenBank/DDBJ databases">
        <title>Draft genome sequence of Rhodococcus pyridinivorans strain KG-16, a hydrocarbon-degrading bacterium.</title>
        <authorList>
            <person name="Aggarwal R.K."/>
            <person name="Dawar C."/>
        </authorList>
    </citation>
    <scope>NUCLEOTIDE SEQUENCE [LARGE SCALE GENOMIC DNA]</scope>
    <source>
        <strain evidence="6">KG-16</strain>
    </source>
</reference>
<organism evidence="5 6">
    <name type="scientific">Rhodococcus pyridinivorans KG-16</name>
    <dbReference type="NCBI Taxonomy" id="1441730"/>
    <lineage>
        <taxon>Bacteria</taxon>
        <taxon>Bacillati</taxon>
        <taxon>Actinomycetota</taxon>
        <taxon>Actinomycetes</taxon>
        <taxon>Mycobacteriales</taxon>
        <taxon>Nocardiaceae</taxon>
        <taxon>Rhodococcus</taxon>
    </lineage>
</organism>
<dbReference type="AlphaFoldDB" id="A0A0V9ULX3"/>
<sequence length="324" mass="36436">MVPVPMPSPLPVRNGVGPTRLRVPTSGPWSTVAEYVVARFDHLDADDLYRRFDDGEIVGIDGEPIGRGTELGAHRFVWYYRDLPVEEAVPFHEEILHVDDDLVVVDKPHFLPTTPGGRYLRESALVRLRTRLDNPDLTPIHRLDRATAGLVMFSARPETRGAYQSLFEKRRVTKVYEAVSALPAEWDPGAPEIAGRPVPLLYRNHIEARRGELRVVVDDTREPNSETLIEVLGSGVSRSGRAVLHTLLRPHTGRMHQLRVHLAALDIGILGDHWYPVLLPETPDDHSLPLQLLARELEFVDPLSGAERRFSTRRSLAEAPTMQD</sequence>
<comment type="caution">
    <text evidence="5">The sequence shown here is derived from an EMBL/GenBank/DDBJ whole genome shotgun (WGS) entry which is preliminary data.</text>
</comment>
<dbReference type="RefSeq" id="WP_060651793.1">
    <property type="nucleotide sequence ID" value="NZ_AZXY01000004.1"/>
</dbReference>
<dbReference type="GO" id="GO:0140098">
    <property type="term" value="F:catalytic activity, acting on RNA"/>
    <property type="evidence" value="ECO:0007669"/>
    <property type="project" value="UniProtKB-ARBA"/>
</dbReference>
<dbReference type="EMBL" id="AZXY01000004">
    <property type="protein sequence ID" value="KSZ59017.1"/>
    <property type="molecule type" value="Genomic_DNA"/>
</dbReference>
<dbReference type="GO" id="GO:0003723">
    <property type="term" value="F:RNA binding"/>
    <property type="evidence" value="ECO:0007669"/>
    <property type="project" value="InterPro"/>
</dbReference>
<dbReference type="Proteomes" id="UP000053060">
    <property type="component" value="Unassembled WGS sequence"/>
</dbReference>
<dbReference type="Pfam" id="PF00849">
    <property type="entry name" value="PseudoU_synth_2"/>
    <property type="match status" value="1"/>
</dbReference>
<dbReference type="InterPro" id="IPR020103">
    <property type="entry name" value="PsdUridine_synth_cat_dom_sf"/>
</dbReference>
<dbReference type="PATRIC" id="fig|1441730.3.peg.2182"/>
<evidence type="ECO:0000256" key="2">
    <source>
        <dbReference type="ARBA" id="ARBA00031870"/>
    </source>
</evidence>
<accession>A0A0V9ULX3</accession>
<dbReference type="SUPFAM" id="SSF55120">
    <property type="entry name" value="Pseudouridine synthase"/>
    <property type="match status" value="1"/>
</dbReference>
<evidence type="ECO:0000256" key="1">
    <source>
        <dbReference type="ARBA" id="ARBA00000073"/>
    </source>
</evidence>
<protein>
    <recommendedName>
        <fullName evidence="2">RNA pseudouridylate synthase</fullName>
    </recommendedName>
    <alternativeName>
        <fullName evidence="3">RNA-uridine isomerase</fullName>
    </alternativeName>
</protein>
<evidence type="ECO:0000256" key="3">
    <source>
        <dbReference type="ARBA" id="ARBA00033164"/>
    </source>
</evidence>
<dbReference type="InterPro" id="IPR006224">
    <property type="entry name" value="PsdUridine_synth_RluA-like_CS"/>
</dbReference>
<proteinExistence type="predicted"/>
<dbReference type="GO" id="GO:0000455">
    <property type="term" value="P:enzyme-directed rRNA pseudouridine synthesis"/>
    <property type="evidence" value="ECO:0007669"/>
    <property type="project" value="TreeGrafter"/>
</dbReference>
<dbReference type="Gene3D" id="3.30.2350.10">
    <property type="entry name" value="Pseudouridine synthase"/>
    <property type="match status" value="1"/>
</dbReference>
<dbReference type="PANTHER" id="PTHR21600:SF84">
    <property type="entry name" value="PSEUDOURIDINE SYNTHASE RSUA_RLUA-LIKE DOMAIN-CONTAINING PROTEIN"/>
    <property type="match status" value="1"/>
</dbReference>
<dbReference type="InterPro" id="IPR006145">
    <property type="entry name" value="PsdUridine_synth_RsuA/RluA"/>
</dbReference>
<evidence type="ECO:0000313" key="5">
    <source>
        <dbReference type="EMBL" id="KSZ59017.1"/>
    </source>
</evidence>
<reference evidence="5 6" key="2">
    <citation type="journal article" date="2016" name="Genome Announc.">
        <title>Draft Genome Sequence of a Versatile Hydrocarbon-Degrading Bacterium, Rhodococcus pyridinivorans Strain KG-16, Collected from Oil Fields in India.</title>
        <authorList>
            <person name="Aggarwal R.K."/>
            <person name="Dawar C."/>
            <person name="Phanindranath R."/>
            <person name="Mutnuri L."/>
            <person name="Dayal A.M."/>
        </authorList>
    </citation>
    <scope>NUCLEOTIDE SEQUENCE [LARGE SCALE GENOMIC DNA]</scope>
    <source>
        <strain evidence="5 6">KG-16</strain>
    </source>
</reference>
<gene>
    <name evidence="5" type="ORF">Z045_10485</name>
</gene>
<evidence type="ECO:0000313" key="6">
    <source>
        <dbReference type="Proteomes" id="UP000053060"/>
    </source>
</evidence>
<evidence type="ECO:0000259" key="4">
    <source>
        <dbReference type="Pfam" id="PF00849"/>
    </source>
</evidence>